<keyword evidence="3" id="KW-1185">Reference proteome</keyword>
<protein>
    <submittedName>
        <fullName evidence="2">Uncharacterized protein</fullName>
    </submittedName>
</protein>
<name>A0A8J3Q3V9_9ACTN</name>
<proteinExistence type="predicted"/>
<sequence length="103" mass="11073">MSIFVCAVFLGGPAAIEWRGRGSIQSSPNPTTRLTTGTSGDRPVNGRPPTFDRDICSRAVCGLADGRGRARKHVVLRQCCDGFYLGSVVWPVDQSSFAMARAK</sequence>
<evidence type="ECO:0000313" key="2">
    <source>
        <dbReference type="EMBL" id="GIH02916.1"/>
    </source>
</evidence>
<feature type="region of interest" description="Disordered" evidence="1">
    <location>
        <begin position="20"/>
        <end position="48"/>
    </location>
</feature>
<evidence type="ECO:0000313" key="3">
    <source>
        <dbReference type="Proteomes" id="UP000612899"/>
    </source>
</evidence>
<dbReference type="EMBL" id="BONY01000004">
    <property type="protein sequence ID" value="GIH02916.1"/>
    <property type="molecule type" value="Genomic_DNA"/>
</dbReference>
<comment type="caution">
    <text evidence="2">The sequence shown here is derived from an EMBL/GenBank/DDBJ whole genome shotgun (WGS) entry which is preliminary data.</text>
</comment>
<dbReference type="Proteomes" id="UP000612899">
    <property type="component" value="Unassembled WGS sequence"/>
</dbReference>
<reference evidence="2" key="1">
    <citation type="submission" date="2021-01" db="EMBL/GenBank/DDBJ databases">
        <title>Whole genome shotgun sequence of Rhizocola hellebori NBRC 109834.</title>
        <authorList>
            <person name="Komaki H."/>
            <person name="Tamura T."/>
        </authorList>
    </citation>
    <scope>NUCLEOTIDE SEQUENCE</scope>
    <source>
        <strain evidence="2">NBRC 109834</strain>
    </source>
</reference>
<evidence type="ECO:0000256" key="1">
    <source>
        <dbReference type="SAM" id="MobiDB-lite"/>
    </source>
</evidence>
<dbReference type="AlphaFoldDB" id="A0A8J3Q3V9"/>
<feature type="compositionally biased region" description="Polar residues" evidence="1">
    <location>
        <begin position="23"/>
        <end position="39"/>
    </location>
</feature>
<accession>A0A8J3Q3V9</accession>
<gene>
    <name evidence="2" type="ORF">Rhe02_09830</name>
</gene>
<organism evidence="2 3">
    <name type="scientific">Rhizocola hellebori</name>
    <dbReference type="NCBI Taxonomy" id="1392758"/>
    <lineage>
        <taxon>Bacteria</taxon>
        <taxon>Bacillati</taxon>
        <taxon>Actinomycetota</taxon>
        <taxon>Actinomycetes</taxon>
        <taxon>Micromonosporales</taxon>
        <taxon>Micromonosporaceae</taxon>
        <taxon>Rhizocola</taxon>
    </lineage>
</organism>